<evidence type="ECO:0000256" key="3">
    <source>
        <dbReference type="ARBA" id="ARBA00023274"/>
    </source>
</evidence>
<dbReference type="FunFam" id="1.10.1900.20:FF:000001">
    <property type="entry name" value="50S ribosomal protein L20"/>
    <property type="match status" value="1"/>
</dbReference>
<evidence type="ECO:0000313" key="8">
    <source>
        <dbReference type="Proteomes" id="UP000228496"/>
    </source>
</evidence>
<keyword evidence="2 5" id="KW-0689">Ribosomal protein</keyword>
<dbReference type="AlphaFoldDB" id="A0A2J0Q7Z1"/>
<dbReference type="Gene3D" id="1.10.1900.20">
    <property type="entry name" value="Ribosomal protein L20"/>
    <property type="match status" value="1"/>
</dbReference>
<dbReference type="Pfam" id="PF00453">
    <property type="entry name" value="Ribosomal_L20"/>
    <property type="match status" value="1"/>
</dbReference>
<comment type="function">
    <text evidence="5 6">Binds directly to 23S ribosomal RNA and is necessary for the in vitro assembly process of the 50S ribosomal subunit. It is not involved in the protein synthesizing functions of that subunit.</text>
</comment>
<dbReference type="Proteomes" id="UP000228496">
    <property type="component" value="Unassembled WGS sequence"/>
</dbReference>
<evidence type="ECO:0000256" key="4">
    <source>
        <dbReference type="ARBA" id="ARBA00035172"/>
    </source>
</evidence>
<accession>A0A2J0Q7Z1</accession>
<protein>
    <recommendedName>
        <fullName evidence="4 5">Large ribosomal subunit protein bL20</fullName>
    </recommendedName>
</protein>
<evidence type="ECO:0000313" key="7">
    <source>
        <dbReference type="EMBL" id="PJE51265.1"/>
    </source>
</evidence>
<dbReference type="GO" id="GO:0019843">
    <property type="term" value="F:rRNA binding"/>
    <property type="evidence" value="ECO:0007669"/>
    <property type="project" value="UniProtKB-UniRule"/>
</dbReference>
<dbReference type="HAMAP" id="MF_00382">
    <property type="entry name" value="Ribosomal_bL20"/>
    <property type="match status" value="1"/>
</dbReference>
<dbReference type="GO" id="GO:1990904">
    <property type="term" value="C:ribonucleoprotein complex"/>
    <property type="evidence" value="ECO:0007669"/>
    <property type="project" value="UniProtKB-KW"/>
</dbReference>
<dbReference type="PRINTS" id="PR00062">
    <property type="entry name" value="RIBOSOMALL20"/>
</dbReference>
<name>A0A2J0Q7Z1_9BACT</name>
<gene>
    <name evidence="5" type="primary">rplT</name>
    <name evidence="7" type="ORF">COV29_00715</name>
</gene>
<dbReference type="NCBIfam" id="TIGR01032">
    <property type="entry name" value="rplT_bact"/>
    <property type="match status" value="1"/>
</dbReference>
<dbReference type="SUPFAM" id="SSF74731">
    <property type="entry name" value="Ribosomal protein L20"/>
    <property type="match status" value="1"/>
</dbReference>
<comment type="caution">
    <text evidence="7">The sequence shown here is derived from an EMBL/GenBank/DDBJ whole genome shotgun (WGS) entry which is preliminary data.</text>
</comment>
<dbReference type="Gene3D" id="6.10.160.10">
    <property type="match status" value="1"/>
</dbReference>
<dbReference type="EMBL" id="PCXQ01000003">
    <property type="protein sequence ID" value="PJE51265.1"/>
    <property type="molecule type" value="Genomic_DNA"/>
</dbReference>
<evidence type="ECO:0000256" key="1">
    <source>
        <dbReference type="ARBA" id="ARBA00007698"/>
    </source>
</evidence>
<keyword evidence="5 6" id="KW-0694">RNA-binding</keyword>
<reference evidence="7 8" key="1">
    <citation type="submission" date="2017-09" db="EMBL/GenBank/DDBJ databases">
        <title>Depth-based differentiation of microbial function through sediment-hosted aquifers and enrichment of novel symbionts in the deep terrestrial subsurface.</title>
        <authorList>
            <person name="Probst A.J."/>
            <person name="Ladd B."/>
            <person name="Jarett J.K."/>
            <person name="Geller-Mcgrath D.E."/>
            <person name="Sieber C.M."/>
            <person name="Emerson J.B."/>
            <person name="Anantharaman K."/>
            <person name="Thomas B.C."/>
            <person name="Malmstrom R."/>
            <person name="Stieglmeier M."/>
            <person name="Klingl A."/>
            <person name="Woyke T."/>
            <person name="Ryan C.M."/>
            <person name="Banfield J.F."/>
        </authorList>
    </citation>
    <scope>NUCLEOTIDE SEQUENCE [LARGE SCALE GENOMIC DNA]</scope>
    <source>
        <strain evidence="7">CG10_big_fil_rev_8_21_14_0_10_36_16</strain>
    </source>
</reference>
<dbReference type="GO" id="GO:0006412">
    <property type="term" value="P:translation"/>
    <property type="evidence" value="ECO:0007669"/>
    <property type="project" value="InterPro"/>
</dbReference>
<evidence type="ECO:0000256" key="2">
    <source>
        <dbReference type="ARBA" id="ARBA00022980"/>
    </source>
</evidence>
<dbReference type="InterPro" id="IPR005813">
    <property type="entry name" value="Ribosomal_bL20"/>
</dbReference>
<proteinExistence type="inferred from homology"/>
<dbReference type="GO" id="GO:0003735">
    <property type="term" value="F:structural constituent of ribosome"/>
    <property type="evidence" value="ECO:0007669"/>
    <property type="project" value="InterPro"/>
</dbReference>
<keyword evidence="3 5" id="KW-0687">Ribonucleoprotein</keyword>
<dbReference type="InterPro" id="IPR035566">
    <property type="entry name" value="Ribosomal_protein_bL20_C"/>
</dbReference>
<dbReference type="PANTHER" id="PTHR10986">
    <property type="entry name" value="39S RIBOSOMAL PROTEIN L20"/>
    <property type="match status" value="1"/>
</dbReference>
<comment type="similarity">
    <text evidence="1 5 6">Belongs to the bacterial ribosomal protein bL20 family.</text>
</comment>
<evidence type="ECO:0000256" key="5">
    <source>
        <dbReference type="HAMAP-Rule" id="MF_00382"/>
    </source>
</evidence>
<dbReference type="GO" id="GO:0000027">
    <property type="term" value="P:ribosomal large subunit assembly"/>
    <property type="evidence" value="ECO:0007669"/>
    <property type="project" value="UniProtKB-UniRule"/>
</dbReference>
<evidence type="ECO:0000256" key="6">
    <source>
        <dbReference type="RuleBase" id="RU000560"/>
    </source>
</evidence>
<sequence length="117" mass="13765">MPRVKRGTNANKRRKNLLKHAKGFKWGRKNKYRLAKDALYHAWSHQFNSRRKKKGDFRRLWQVQIGAASRELGMPYNKFINGLKKSSIDIDRKILANLAQKDPAIFQRLIEMSKTAN</sequence>
<dbReference type="GO" id="GO:0005840">
    <property type="term" value="C:ribosome"/>
    <property type="evidence" value="ECO:0007669"/>
    <property type="project" value="UniProtKB-KW"/>
</dbReference>
<organism evidence="7 8">
    <name type="scientific">Candidatus Yanofskybacteria bacterium CG10_big_fil_rev_8_21_14_0_10_36_16</name>
    <dbReference type="NCBI Taxonomy" id="1975096"/>
    <lineage>
        <taxon>Bacteria</taxon>
        <taxon>Candidatus Yanofskyibacteriota</taxon>
    </lineage>
</organism>
<keyword evidence="5 6" id="KW-0699">rRNA-binding</keyword>
<dbReference type="CDD" id="cd07026">
    <property type="entry name" value="Ribosomal_L20"/>
    <property type="match status" value="1"/>
</dbReference>